<dbReference type="InterPro" id="IPR050987">
    <property type="entry name" value="AtrR-like"/>
</dbReference>
<protein>
    <submittedName>
        <fullName evidence="5">Fungal-specific transcription factor</fullName>
    </submittedName>
</protein>
<evidence type="ECO:0000313" key="5">
    <source>
        <dbReference type="EMBL" id="KAJ4483821.1"/>
    </source>
</evidence>
<dbReference type="InterPro" id="IPR007219">
    <property type="entry name" value="XnlR_reg_dom"/>
</dbReference>
<dbReference type="CDD" id="cd12148">
    <property type="entry name" value="fungal_TF_MHR"/>
    <property type="match status" value="1"/>
</dbReference>
<dbReference type="GO" id="GO:0008270">
    <property type="term" value="F:zinc ion binding"/>
    <property type="evidence" value="ECO:0007669"/>
    <property type="project" value="InterPro"/>
</dbReference>
<gene>
    <name evidence="5" type="ORF">J3R30DRAFT_3656000</name>
</gene>
<dbReference type="InterPro" id="IPR001138">
    <property type="entry name" value="Zn2Cys6_DnaBD"/>
</dbReference>
<dbReference type="PANTHER" id="PTHR46910">
    <property type="entry name" value="TRANSCRIPTION FACTOR PDR1"/>
    <property type="match status" value="1"/>
</dbReference>
<evidence type="ECO:0000313" key="6">
    <source>
        <dbReference type="Proteomes" id="UP001150266"/>
    </source>
</evidence>
<keyword evidence="6" id="KW-1185">Reference proteome</keyword>
<name>A0A9W9AIW0_9AGAR</name>
<feature type="domain" description="Xylanolytic transcriptional activator regulatory" evidence="4">
    <location>
        <begin position="304"/>
        <end position="376"/>
    </location>
</feature>
<dbReference type="InterPro" id="IPR036864">
    <property type="entry name" value="Zn2-C6_fun-type_DNA-bd_sf"/>
</dbReference>
<dbReference type="GO" id="GO:0000981">
    <property type="term" value="F:DNA-binding transcription factor activity, RNA polymerase II-specific"/>
    <property type="evidence" value="ECO:0007669"/>
    <property type="project" value="InterPro"/>
</dbReference>
<proteinExistence type="predicted"/>
<keyword evidence="1" id="KW-0479">Metal-binding</keyword>
<dbReference type="GO" id="GO:0003677">
    <property type="term" value="F:DNA binding"/>
    <property type="evidence" value="ECO:0007669"/>
    <property type="project" value="InterPro"/>
</dbReference>
<dbReference type="PANTHER" id="PTHR46910:SF38">
    <property type="entry name" value="ZN(2)-C6 FUNGAL-TYPE DOMAIN-CONTAINING PROTEIN"/>
    <property type="match status" value="1"/>
</dbReference>
<sequence>MADATTSGNTSSKRRRTPGSCDYCRRKKLVGADLCDSGGMAGQRCSNCVNAGAECTHAELTKNLGSAKGYVSGLERRLGKMETLLQKLLPGVDITQELENGFDYPHDEVEELPRNDASLSIRLDNLKLDPSRKRFFGRSSGLYLVETALHHKQHHVGESYFNAPGVGNQRREAIWEPEDVHYNFPPDDLLSSLVQLYFDKVNIVLPLLHRPTFENTIAEGVHKTDPFFGGTVLLVCAIGAGYSDDSRVFSEGPTVPSSAGWHYYAQVPVVRTALQLSAKPSLHEIQCYALSVMYIKATTASQCTWVLIGFGLRLAQDVGAHRTRNFPRPTIIDELWKRAFFLLLTHERSIGSFAGRPSTIHEEEYDVDYPVDCDDEYWDQPDPYSNFKQPAGTPSKVSYFIHYLKLMDILAYATRAIYPIRQTQLVSGRPILKPTQQVIAELDSLLNQWLDAVPEHLKWDPTQRGPFFKQSAMLYSNYYNLQCFIHRPFIPMPQNPSSLSFPSLTMCVTAARACSHVAMAMVEQNVLLPFPQSSTCFFTAAVVLLLSTWTRRRSGVASANADALLGVEACLQTFKMCESRWPSAGRFWDMVTDMARVGETLPVSNNKRPRSSEDLRDQAQDSFNQNAENRQIAGSYRVFHHARDPLYGPHNFGPESEFGNEAVQSFDLSSFLNNTSSQVQPSPEDLIIDTPRNVFEDPLSTLETPAFTMENTYSTENLSAGTDFVSQTDFDTFLASLPSNMDNATMSMWSATPPGYEADDWKIYLSNLQGTGVLDSLVDQQTL</sequence>
<feature type="domain" description="Zn(2)-C6 fungal-type" evidence="3">
    <location>
        <begin position="15"/>
        <end position="66"/>
    </location>
</feature>
<dbReference type="SMART" id="SM00066">
    <property type="entry name" value="GAL4"/>
    <property type="match status" value="1"/>
</dbReference>
<evidence type="ECO:0000256" key="2">
    <source>
        <dbReference type="ARBA" id="ARBA00023242"/>
    </source>
</evidence>
<dbReference type="AlphaFoldDB" id="A0A9W9AIW0"/>
<dbReference type="Gene3D" id="4.10.240.10">
    <property type="entry name" value="Zn(2)-C6 fungal-type DNA-binding domain"/>
    <property type="match status" value="1"/>
</dbReference>
<reference evidence="5" key="1">
    <citation type="submission" date="2022-08" db="EMBL/GenBank/DDBJ databases">
        <title>A Global Phylogenomic Analysis of the Shiitake Genus Lentinula.</title>
        <authorList>
            <consortium name="DOE Joint Genome Institute"/>
            <person name="Sierra-Patev S."/>
            <person name="Min B."/>
            <person name="Naranjo-Ortiz M."/>
            <person name="Looney B."/>
            <person name="Konkel Z."/>
            <person name="Slot J.C."/>
            <person name="Sakamoto Y."/>
            <person name="Steenwyk J.L."/>
            <person name="Rokas A."/>
            <person name="Carro J."/>
            <person name="Camarero S."/>
            <person name="Ferreira P."/>
            <person name="Molpeceres G."/>
            <person name="Ruiz-Duenas F.J."/>
            <person name="Serrano A."/>
            <person name="Henrissat B."/>
            <person name="Drula E."/>
            <person name="Hughes K.W."/>
            <person name="Mata J.L."/>
            <person name="Ishikawa N.K."/>
            <person name="Vargas-Isla R."/>
            <person name="Ushijima S."/>
            <person name="Smith C.A."/>
            <person name="Ahrendt S."/>
            <person name="Andreopoulos W."/>
            <person name="He G."/>
            <person name="Labutti K."/>
            <person name="Lipzen A."/>
            <person name="Ng V."/>
            <person name="Riley R."/>
            <person name="Sandor L."/>
            <person name="Barry K."/>
            <person name="Martinez A.T."/>
            <person name="Xiao Y."/>
            <person name="Gibbons J.G."/>
            <person name="Terashima K."/>
            <person name="Grigoriev I.V."/>
            <person name="Hibbett D.S."/>
        </authorList>
    </citation>
    <scope>NUCLEOTIDE SEQUENCE</scope>
    <source>
        <strain evidence="5">JLM2183</strain>
    </source>
</reference>
<keyword evidence="2" id="KW-0539">Nucleus</keyword>
<comment type="caution">
    <text evidence="5">The sequence shown here is derived from an EMBL/GenBank/DDBJ whole genome shotgun (WGS) entry which is preliminary data.</text>
</comment>
<dbReference type="SUPFAM" id="SSF57701">
    <property type="entry name" value="Zn2/Cys6 DNA-binding domain"/>
    <property type="match status" value="1"/>
</dbReference>
<dbReference type="GO" id="GO:0006351">
    <property type="term" value="P:DNA-templated transcription"/>
    <property type="evidence" value="ECO:0007669"/>
    <property type="project" value="InterPro"/>
</dbReference>
<dbReference type="OrthoDB" id="4456959at2759"/>
<evidence type="ECO:0000259" key="4">
    <source>
        <dbReference type="SMART" id="SM00906"/>
    </source>
</evidence>
<evidence type="ECO:0000259" key="3">
    <source>
        <dbReference type="SMART" id="SM00066"/>
    </source>
</evidence>
<dbReference type="EMBL" id="JAOTPV010000004">
    <property type="protein sequence ID" value="KAJ4483821.1"/>
    <property type="molecule type" value="Genomic_DNA"/>
</dbReference>
<dbReference type="Pfam" id="PF04082">
    <property type="entry name" value="Fungal_trans"/>
    <property type="match status" value="1"/>
</dbReference>
<evidence type="ECO:0000256" key="1">
    <source>
        <dbReference type="ARBA" id="ARBA00022723"/>
    </source>
</evidence>
<dbReference type="Proteomes" id="UP001150266">
    <property type="component" value="Unassembled WGS sequence"/>
</dbReference>
<dbReference type="CDD" id="cd00067">
    <property type="entry name" value="GAL4"/>
    <property type="match status" value="1"/>
</dbReference>
<dbReference type="SMART" id="SM00906">
    <property type="entry name" value="Fungal_trans"/>
    <property type="match status" value="1"/>
</dbReference>
<accession>A0A9W9AIW0</accession>
<organism evidence="5 6">
    <name type="scientific">Lentinula aciculospora</name>
    <dbReference type="NCBI Taxonomy" id="153920"/>
    <lineage>
        <taxon>Eukaryota</taxon>
        <taxon>Fungi</taxon>
        <taxon>Dikarya</taxon>
        <taxon>Basidiomycota</taxon>
        <taxon>Agaricomycotina</taxon>
        <taxon>Agaricomycetes</taxon>
        <taxon>Agaricomycetidae</taxon>
        <taxon>Agaricales</taxon>
        <taxon>Marasmiineae</taxon>
        <taxon>Omphalotaceae</taxon>
        <taxon>Lentinula</taxon>
    </lineage>
</organism>